<feature type="transmembrane region" description="Helical" evidence="2">
    <location>
        <begin position="258"/>
        <end position="279"/>
    </location>
</feature>
<feature type="region of interest" description="Disordered" evidence="1">
    <location>
        <begin position="194"/>
        <end position="251"/>
    </location>
</feature>
<name>A0A8J4AGA7_9ACTN</name>
<comment type="caution">
    <text evidence="4">The sequence shown here is derived from an EMBL/GenBank/DDBJ whole genome shotgun (WGS) entry which is preliminary data.</text>
</comment>
<feature type="transmembrane region" description="Helical" evidence="2">
    <location>
        <begin position="445"/>
        <end position="465"/>
    </location>
</feature>
<feature type="transmembrane region" description="Helical" evidence="2">
    <location>
        <begin position="471"/>
        <end position="488"/>
    </location>
</feature>
<feature type="domain" description="YdbS-like PH" evidence="3">
    <location>
        <begin position="492"/>
        <end position="566"/>
    </location>
</feature>
<dbReference type="PANTHER" id="PTHR34473:SF2">
    <property type="entry name" value="UPF0699 TRANSMEMBRANE PROTEIN YDBT"/>
    <property type="match status" value="1"/>
</dbReference>
<evidence type="ECO:0000313" key="5">
    <source>
        <dbReference type="Proteomes" id="UP000614996"/>
    </source>
</evidence>
<feature type="compositionally biased region" description="Low complexity" evidence="1">
    <location>
        <begin position="196"/>
        <end position="237"/>
    </location>
</feature>
<dbReference type="PANTHER" id="PTHR34473">
    <property type="entry name" value="UPF0699 TRANSMEMBRANE PROTEIN YDBS"/>
    <property type="match status" value="1"/>
</dbReference>
<dbReference type="Proteomes" id="UP000614996">
    <property type="component" value="Unassembled WGS sequence"/>
</dbReference>
<evidence type="ECO:0000259" key="3">
    <source>
        <dbReference type="Pfam" id="PF03703"/>
    </source>
</evidence>
<feature type="region of interest" description="Disordered" evidence="1">
    <location>
        <begin position="581"/>
        <end position="604"/>
    </location>
</feature>
<keyword evidence="5" id="KW-1185">Reference proteome</keyword>
<keyword evidence="2" id="KW-1133">Transmembrane helix</keyword>
<proteinExistence type="predicted"/>
<dbReference type="InterPro" id="IPR005182">
    <property type="entry name" value="YdbS-like_PH"/>
</dbReference>
<feature type="transmembrane region" description="Helical" evidence="2">
    <location>
        <begin position="315"/>
        <end position="338"/>
    </location>
</feature>
<evidence type="ECO:0000256" key="2">
    <source>
        <dbReference type="SAM" id="Phobius"/>
    </source>
</evidence>
<feature type="transmembrane region" description="Helical" evidence="2">
    <location>
        <begin position="61"/>
        <end position="83"/>
    </location>
</feature>
<accession>A0A8J4AGA7</accession>
<reference evidence="5" key="1">
    <citation type="journal article" date="2021" name="Int. J. Syst. Evol. Microbiol.">
        <title>Actinocatenispora comari sp. nov., an endophytic actinomycete isolated from aerial parts of Comarum salesowianum.</title>
        <authorList>
            <person name="Oyunbileg N."/>
            <person name="Iizaka Y."/>
            <person name="Hamada M."/>
            <person name="Davaapurev B.O."/>
            <person name="Fukumoto A."/>
            <person name="Tsetseg B."/>
            <person name="Kato F."/>
            <person name="Tamura T."/>
            <person name="Batkhuu J."/>
            <person name="Anzai Y."/>
        </authorList>
    </citation>
    <scope>NUCLEOTIDE SEQUENCE [LARGE SCALE GENOMIC DNA]</scope>
    <source>
        <strain evidence="5">NUM-2625</strain>
    </source>
</reference>
<feature type="compositionally biased region" description="Basic and acidic residues" evidence="1">
    <location>
        <begin position="594"/>
        <end position="604"/>
    </location>
</feature>
<keyword evidence="2" id="KW-0472">Membrane</keyword>
<dbReference type="RefSeq" id="WP_225918713.1">
    <property type="nucleotide sequence ID" value="NZ_BOPO01000076.1"/>
</dbReference>
<dbReference type="EMBL" id="BOPO01000076">
    <property type="protein sequence ID" value="GIL28682.1"/>
    <property type="molecule type" value="Genomic_DNA"/>
</dbReference>
<evidence type="ECO:0000256" key="1">
    <source>
        <dbReference type="SAM" id="MobiDB-lite"/>
    </source>
</evidence>
<evidence type="ECO:0000313" key="4">
    <source>
        <dbReference type="EMBL" id="GIL28682.1"/>
    </source>
</evidence>
<gene>
    <name evidence="4" type="ORF">NUM_39360</name>
</gene>
<sequence>MTTPPTGPDGPRADDVAPAGHPDPPADGVPPDGRDVPAGAGGAVPRADDVPQWRRLSNRMLLIHPVQSLLQFLPALLGLLIAGTTSGNGPVYSLLGAAAAIAFGILRWLTTSYRISTEQVQVRRGVLNRRVLSVRRDRIRTVDVSAPALHRVLGLARVTVGTGLSDRSRTDGLRLDALNAATAAELREELLHRADPGPATSPATAAPATAGDTAAGDTAAGSRAAGPGSRTGSRAGGFPWTPPAPPTGTELARLSPRWIGYGPFTLSGLVTVGVIGAFLSRLVNEFHLDPTRYGATRELAARVLHTSLPLLIGELVLGLLVLAAIASTCGYVLAFWGFRLTRLPGGTLHVTRGLITTRAITLEERRLRGVEVSEPLLLRAVGGARCIAIATGLRVGRGAERGGSLLLPSAPRAEARRVAVAVLGRAEPITVPLTRHGPAARRRRYTRALVPCALLVLAAVVLHALVPVPDWVPVATLVLLVLAVLVAADRYRGLGHALVDGTLVAGRGSLVRRRSALPTDGIIGWNLRRSYFQRRAGLATLTATTAGGEQAYPVPDLPLADATGLADAALPGLLTPFLVPAGSGSDQGRRPVRPRSDAADRAAG</sequence>
<dbReference type="AlphaFoldDB" id="A0A8J4AGA7"/>
<feature type="region of interest" description="Disordered" evidence="1">
    <location>
        <begin position="1"/>
        <end position="47"/>
    </location>
</feature>
<organism evidence="4 5">
    <name type="scientific">Actinocatenispora comari</name>
    <dbReference type="NCBI Taxonomy" id="2807577"/>
    <lineage>
        <taxon>Bacteria</taxon>
        <taxon>Bacillati</taxon>
        <taxon>Actinomycetota</taxon>
        <taxon>Actinomycetes</taxon>
        <taxon>Micromonosporales</taxon>
        <taxon>Micromonosporaceae</taxon>
        <taxon>Actinocatenispora</taxon>
    </lineage>
</organism>
<protein>
    <recommendedName>
        <fullName evidence="3">YdbS-like PH domain-containing protein</fullName>
    </recommendedName>
</protein>
<dbReference type="Pfam" id="PF03703">
    <property type="entry name" value="bPH_2"/>
    <property type="match status" value="2"/>
</dbReference>
<feature type="domain" description="YdbS-like PH" evidence="3">
    <location>
        <begin position="108"/>
        <end position="189"/>
    </location>
</feature>
<feature type="transmembrane region" description="Helical" evidence="2">
    <location>
        <begin position="89"/>
        <end position="109"/>
    </location>
</feature>
<keyword evidence="2" id="KW-0812">Transmembrane</keyword>